<keyword evidence="1" id="KW-0812">Transmembrane</keyword>
<feature type="transmembrane region" description="Helical" evidence="1">
    <location>
        <begin position="35"/>
        <end position="58"/>
    </location>
</feature>
<sequence length="71" mass="7809">MARCFALPSGEPEKAYSSAQASAYMESICWKVPRHYQIVATLFVLAIASAFFGLSIGYRGIPFDLRMPAGF</sequence>
<keyword evidence="1" id="KW-0472">Membrane</keyword>
<protein>
    <submittedName>
        <fullName evidence="2">Uncharacterized protein</fullName>
    </submittedName>
</protein>
<dbReference type="EMBL" id="SAEB01000009">
    <property type="protein sequence ID" value="RVD82573.1"/>
    <property type="molecule type" value="Genomic_DNA"/>
</dbReference>
<dbReference type="AlphaFoldDB" id="A0A436ZV03"/>
<organism evidence="2 3">
    <name type="scientific">Arthrobotrys flagrans</name>
    <name type="common">Nematode-trapping fungus</name>
    <name type="synonym">Trichothecium flagrans</name>
    <dbReference type="NCBI Taxonomy" id="97331"/>
    <lineage>
        <taxon>Eukaryota</taxon>
        <taxon>Fungi</taxon>
        <taxon>Dikarya</taxon>
        <taxon>Ascomycota</taxon>
        <taxon>Pezizomycotina</taxon>
        <taxon>Orbiliomycetes</taxon>
        <taxon>Orbiliales</taxon>
        <taxon>Orbiliaceae</taxon>
        <taxon>Arthrobotrys</taxon>
    </lineage>
</organism>
<dbReference type="VEuPathDB" id="FungiDB:DFL_006995"/>
<keyword evidence="1" id="KW-1133">Transmembrane helix</keyword>
<keyword evidence="3" id="KW-1185">Reference proteome</keyword>
<reference evidence="2 3" key="1">
    <citation type="submission" date="2019-01" db="EMBL/GenBank/DDBJ databases">
        <title>Intercellular communication is required for trap formation in the nematode-trapping fungus Duddingtonia flagrans.</title>
        <authorList>
            <person name="Youssar L."/>
            <person name="Wernet V."/>
            <person name="Hensel N."/>
            <person name="Hildebrandt H.-G."/>
            <person name="Fischer R."/>
        </authorList>
    </citation>
    <scope>NUCLEOTIDE SEQUENCE [LARGE SCALE GENOMIC DNA]</scope>
    <source>
        <strain evidence="2 3">CBS H-5679</strain>
    </source>
</reference>
<dbReference type="RefSeq" id="XP_067488117.1">
    <property type="nucleotide sequence ID" value="XM_067636507.1"/>
</dbReference>
<gene>
    <name evidence="2" type="ORF">DFL_006995</name>
</gene>
<comment type="caution">
    <text evidence="2">The sequence shown here is derived from an EMBL/GenBank/DDBJ whole genome shotgun (WGS) entry which is preliminary data.</text>
</comment>
<name>A0A436ZV03_ARTFL</name>
<proteinExistence type="predicted"/>
<evidence type="ECO:0000313" key="2">
    <source>
        <dbReference type="EMBL" id="RVD82573.1"/>
    </source>
</evidence>
<dbReference type="GeneID" id="93589306"/>
<accession>A0A436ZV03</accession>
<dbReference type="Proteomes" id="UP000283090">
    <property type="component" value="Unassembled WGS sequence"/>
</dbReference>
<evidence type="ECO:0000256" key="1">
    <source>
        <dbReference type="SAM" id="Phobius"/>
    </source>
</evidence>
<evidence type="ECO:0000313" key="3">
    <source>
        <dbReference type="Proteomes" id="UP000283090"/>
    </source>
</evidence>